<name>A0A1U9JYC1_9BURK</name>
<dbReference type="EMBL" id="CP019697">
    <property type="protein sequence ID" value="AQS50719.1"/>
    <property type="molecule type" value="Genomic_DNA"/>
</dbReference>
<dbReference type="InterPro" id="IPR010265">
    <property type="entry name" value="Phage_lambda_TipM"/>
</dbReference>
<organism evidence="1 2">
    <name type="scientific">Paenalcaligenes hominis</name>
    <dbReference type="NCBI Taxonomy" id="643674"/>
    <lineage>
        <taxon>Bacteria</taxon>
        <taxon>Pseudomonadati</taxon>
        <taxon>Pseudomonadota</taxon>
        <taxon>Betaproteobacteria</taxon>
        <taxon>Burkholderiales</taxon>
        <taxon>Alcaligenaceae</taxon>
        <taxon>Paenalcaligenes</taxon>
    </lineage>
</organism>
<evidence type="ECO:0000313" key="1">
    <source>
        <dbReference type="EMBL" id="AQS50719.1"/>
    </source>
</evidence>
<evidence type="ECO:0008006" key="3">
    <source>
        <dbReference type="Google" id="ProtNLM"/>
    </source>
</evidence>
<dbReference type="STRING" id="643674.PAEH1_02615"/>
<gene>
    <name evidence="1" type="ORF">PAEH1_02615</name>
</gene>
<dbReference type="Pfam" id="PF05939">
    <property type="entry name" value="Phage_min_tail"/>
    <property type="match status" value="1"/>
</dbReference>
<dbReference type="Proteomes" id="UP000189369">
    <property type="component" value="Chromosome"/>
</dbReference>
<evidence type="ECO:0000313" key="2">
    <source>
        <dbReference type="Proteomes" id="UP000189369"/>
    </source>
</evidence>
<protein>
    <recommendedName>
        <fullName evidence="3">Phage tail protein</fullName>
    </recommendedName>
</protein>
<reference evidence="1 2" key="1">
    <citation type="submission" date="2017-01" db="EMBL/GenBank/DDBJ databases">
        <title>Complete Genome Sequence of Paenalcaligenes hominis, Isolated from a paraplegic Patient with neurogenic bladder.</title>
        <authorList>
            <person name="Mukhopadhyay R."/>
            <person name="Joaquin J."/>
            <person name="Hogue R."/>
            <person name="Kilaru A."/>
            <person name="Jospin G."/>
            <person name="Mars K."/>
            <person name="Eisen J.A."/>
            <person name="Chaturvedi V."/>
        </authorList>
    </citation>
    <scope>NUCLEOTIDE SEQUENCE [LARGE SCALE GENOMIC DNA]</scope>
    <source>
        <strain evidence="1 2">15S00501</strain>
    </source>
</reference>
<proteinExistence type="predicted"/>
<accession>A0A1U9JYC1</accession>
<dbReference type="OrthoDB" id="8607203at2"/>
<sequence>MRRTFTWRPDLGGDKPVTHRVLSVRFGDGFEQMVGDGINARQESWSLTFTKRGSVIDEIAQFLDEHEGYIPFWFTPSDGERKLFRAKNGYSKRAMSSKQGTNLATLTVTFEETFE</sequence>
<dbReference type="KEGG" id="phn:PAEH1_02615"/>
<dbReference type="AlphaFoldDB" id="A0A1U9JYC1"/>